<dbReference type="PROSITE" id="PS50113">
    <property type="entry name" value="PAC"/>
    <property type="match status" value="2"/>
</dbReference>
<feature type="domain" description="PAS" evidence="9">
    <location>
        <begin position="940"/>
        <end position="983"/>
    </location>
</feature>
<dbReference type="PANTHER" id="PTHR11920">
    <property type="entry name" value="GUANYLYL CYCLASE"/>
    <property type="match status" value="1"/>
</dbReference>
<organism evidence="12 13">
    <name type="scientific">Spirulina subsalsa FACHB-351</name>
    <dbReference type="NCBI Taxonomy" id="234711"/>
    <lineage>
        <taxon>Bacteria</taxon>
        <taxon>Bacillati</taxon>
        <taxon>Cyanobacteriota</taxon>
        <taxon>Cyanophyceae</taxon>
        <taxon>Spirulinales</taxon>
        <taxon>Spirulinaceae</taxon>
        <taxon>Spirulina</taxon>
    </lineage>
</organism>
<dbReference type="Gene3D" id="3.30.450.20">
    <property type="entry name" value="PAS domain"/>
    <property type="match status" value="7"/>
</dbReference>
<dbReference type="SMART" id="SM00086">
    <property type="entry name" value="PAC"/>
    <property type="match status" value="2"/>
</dbReference>
<feature type="domain" description="PAC" evidence="10">
    <location>
        <begin position="1015"/>
        <end position="1067"/>
    </location>
</feature>
<feature type="domain" description="PAC" evidence="10">
    <location>
        <begin position="1307"/>
        <end position="1359"/>
    </location>
</feature>
<dbReference type="Gene3D" id="3.40.50.2300">
    <property type="match status" value="2"/>
</dbReference>
<dbReference type="InterPro" id="IPR000014">
    <property type="entry name" value="PAS"/>
</dbReference>
<dbReference type="SMART" id="SM00044">
    <property type="entry name" value="CYCc"/>
    <property type="match status" value="1"/>
</dbReference>
<accession>A0ABT3L3W6</accession>
<dbReference type="InterPro" id="IPR018297">
    <property type="entry name" value="A/G_cyclase_CS"/>
</dbReference>
<evidence type="ECO:0000256" key="3">
    <source>
        <dbReference type="ARBA" id="ARBA00022741"/>
    </source>
</evidence>
<evidence type="ECO:0000259" key="10">
    <source>
        <dbReference type="PROSITE" id="PS50113"/>
    </source>
</evidence>
<evidence type="ECO:0000256" key="5">
    <source>
        <dbReference type="ARBA" id="ARBA00023136"/>
    </source>
</evidence>
<dbReference type="CDD" id="cd00130">
    <property type="entry name" value="PAS"/>
    <property type="match status" value="3"/>
</dbReference>
<dbReference type="InterPro" id="IPR000700">
    <property type="entry name" value="PAS-assoc_C"/>
</dbReference>
<dbReference type="Pfam" id="PF08448">
    <property type="entry name" value="PAS_4"/>
    <property type="match status" value="2"/>
</dbReference>
<dbReference type="EMBL" id="JAIHOM010000018">
    <property type="protein sequence ID" value="MCW6035680.1"/>
    <property type="molecule type" value="Genomic_DNA"/>
</dbReference>
<comment type="similarity">
    <text evidence="7">Belongs to the adenylyl cyclase class-4/guanylyl cyclase family.</text>
</comment>
<feature type="domain" description="PAS" evidence="9">
    <location>
        <begin position="1232"/>
        <end position="1269"/>
    </location>
</feature>
<evidence type="ECO:0000256" key="8">
    <source>
        <dbReference type="SAM" id="Coils"/>
    </source>
</evidence>
<gene>
    <name evidence="12" type="ORF">K4A83_05260</name>
</gene>
<name>A0ABT3L3W6_9CYAN</name>
<dbReference type="InterPro" id="IPR001610">
    <property type="entry name" value="PAC"/>
</dbReference>
<comment type="subcellular location">
    <subcellularLocation>
        <location evidence="1">Membrane</location>
        <topology evidence="1">Single-pass type I membrane protein</topology>
    </subcellularLocation>
</comment>
<keyword evidence="13" id="KW-1185">Reference proteome</keyword>
<dbReference type="CDD" id="cd07302">
    <property type="entry name" value="CHD"/>
    <property type="match status" value="1"/>
</dbReference>
<dbReference type="PROSITE" id="PS00452">
    <property type="entry name" value="GUANYLATE_CYCLASE_1"/>
    <property type="match status" value="1"/>
</dbReference>
<protein>
    <submittedName>
        <fullName evidence="12">PAS domain S-box protein</fullName>
    </submittedName>
</protein>
<dbReference type="InterPro" id="IPR050401">
    <property type="entry name" value="Cyclic_nucleotide_synthase"/>
</dbReference>
<dbReference type="Gene3D" id="3.30.70.1230">
    <property type="entry name" value="Nucleotide cyclase"/>
    <property type="match status" value="1"/>
</dbReference>
<sequence length="1570" mass="176733">MQIVLVSESHQSIPEALAVVREASRREGMLMAIAEINQQGGVFGQPLELRCLPLPPWDERNHVEAWYRGLETLLAGGEVGALFGGWTAQGEQALVHLVESTQTLLFSPLCPHNVASSRQVFYTGSCANQHLETALDWLQATGRQRCYLLTSNHPDSQNQGRLTAHLWQERGGEIMASRCVPVTQPDFSGILADIEQHQPDMVLNLLMGQPCSVGDSPTSPYAPFYRDYHRAGLGETCPLLTLFPSELEESHPELDYPPHYRVTPYSRHFDHPINQAFLAHCAASQRTPSAPLLKGYSEVYLWKQGVELAGTVGANRVSAALYGLGWTGPQGLVYLETNQAIAQPIYIEQYLNPQTTQLVYQTLGPVRPLPHLDTLATWGKTQDPSAIAPPSLWEQLQGERQKRAQIEAALQDYAIELRTIFSALTDAILVTDAQGCYLRIAPTNPAHKPSAELIGKTLYDVFPPQQAQDLLNKVQEALTTGQSVTCEYALAPNQAQQWGLNLDRNHKENFWFTATLAPITPQSVLWVIRNITQEKQIELEKSRILADLEQQFAERTTALMAANDELIGEIVDRRLAESALRNAKDQLEAVLDAVPGIVSWIGADLCYLGVNRHLAKVFNRPPEYFVGQHIGFLDASSEFVRFVEEFFESDREDDFREITNVIKGSPRNYLIVAQKYNQGQAAFTVGIDITERQQAIEDLARSKDQLQAVLDAVPGIVSWISCDLRYLGVNRQLAQTFNLRPEDFAGKNIGFLQASTDFNHFVSAFFASPETDSFREVEAIVKGDTRNYLIAAQKYDQGQAAFTVGIDITDRQRALDDLARSKDQLQAILEAVPGIVSWISSDLRYLGVNRHLAETFNLKAEDFVGQDIGFLQSSSEFNTFVREFFASPQSDAFREVRTLVRGERRNFLIAAQKYDQGRAAFTVGIDITERQKALDALKEAENKYRTIFENAVEGIFQSSPQGRYLSANPALARIYGYDSPEALIEQVTDLSQEIYVDANSRQHFRNILNQDGSVVAYESQIRRRDGTVRWISENARAVHDETGRLLYYEGTVEDITERKQAEEDLRRFSEELEQRVHERTLELQDLNLQLLMEIGERERVESALRTSEAELRALFAAMTDVITVFDGSGCYAKIVTTNSELLYSPQMELLGRSVDEVHPPEQADMFKTHIQEALNTGQTVSADYSLLIPNSQGEMEETWFAASVSPLPNHSVIWVARNVTERRRVLNALQEAEEKYRSIFENAAEGIFQITPDGGYISANPALVKMYGFKDFAELAVEVQNIGEQLYVCPEEREELIERLEELGSVSGFKAQVRRKDGGLIWTSENVRVVRDEEGGTLYYEGTVADITQQKAAEDALHLEREKSERLLLNILPRSIAERLKQEEQSIAERFDNVSILFADIVDFTSLSASISPTELVDLLNQIFSAFDQLADWYNLEKIKTIGDSYMVAGGFPETEMQHHIEAIADMGLDMQRAIRRFDRMDGKPFRLRIGIHTGPVVAGVIGIKKFIYDLWGDTVNVASRMESQGMGDRIQVTAEVYEVLKHNYWLEERGEIEVKGRGIMTTYWLMGRN</sequence>
<evidence type="ECO:0000256" key="4">
    <source>
        <dbReference type="ARBA" id="ARBA00022989"/>
    </source>
</evidence>
<dbReference type="Pfam" id="PF00211">
    <property type="entry name" value="Guanylate_cyc"/>
    <property type="match status" value="1"/>
</dbReference>
<keyword evidence="3" id="KW-0547">Nucleotide-binding</keyword>
<dbReference type="Pfam" id="PF13433">
    <property type="entry name" value="Peripla_BP_5"/>
    <property type="match status" value="1"/>
</dbReference>
<reference evidence="12 13" key="1">
    <citation type="submission" date="2021-08" db="EMBL/GenBank/DDBJ databases">
        <title>Draft genome sequence of Spirulina subsalsa with high tolerance to salinity and hype-accumulation of phycocyanin.</title>
        <authorList>
            <person name="Pei H."/>
            <person name="Jiang L."/>
        </authorList>
    </citation>
    <scope>NUCLEOTIDE SEQUENCE [LARGE SCALE GENOMIC DNA]</scope>
    <source>
        <strain evidence="12 13">FACHB-351</strain>
    </source>
</reference>
<keyword evidence="6 7" id="KW-0456">Lyase</keyword>
<keyword evidence="8" id="KW-0175">Coiled coil</keyword>
<dbReference type="PANTHER" id="PTHR11920:SF335">
    <property type="entry name" value="GUANYLATE CYCLASE"/>
    <property type="match status" value="1"/>
</dbReference>
<evidence type="ECO:0000259" key="11">
    <source>
        <dbReference type="PROSITE" id="PS50125"/>
    </source>
</evidence>
<dbReference type="Proteomes" id="UP001526426">
    <property type="component" value="Unassembled WGS sequence"/>
</dbReference>
<dbReference type="PROSITE" id="PS50125">
    <property type="entry name" value="GUANYLATE_CYCLASE_2"/>
    <property type="match status" value="1"/>
</dbReference>
<feature type="domain" description="PAS" evidence="9">
    <location>
        <begin position="1107"/>
        <end position="1177"/>
    </location>
</feature>
<comment type="caution">
    <text evidence="12">The sequence shown here is derived from an EMBL/GenBank/DDBJ whole genome shotgun (WGS) entry which is preliminary data.</text>
</comment>
<evidence type="ECO:0000256" key="2">
    <source>
        <dbReference type="ARBA" id="ARBA00022692"/>
    </source>
</evidence>
<keyword evidence="5" id="KW-0472">Membrane</keyword>
<dbReference type="PROSITE" id="PS50112">
    <property type="entry name" value="PAS"/>
    <property type="match status" value="3"/>
</dbReference>
<dbReference type="SUPFAM" id="SSF55073">
    <property type="entry name" value="Nucleotide cyclase"/>
    <property type="match status" value="1"/>
</dbReference>
<evidence type="ECO:0000313" key="13">
    <source>
        <dbReference type="Proteomes" id="UP001526426"/>
    </source>
</evidence>
<keyword evidence="4" id="KW-1133">Transmembrane helix</keyword>
<feature type="coiled-coil region" evidence="8">
    <location>
        <begin position="545"/>
        <end position="593"/>
    </location>
</feature>
<feature type="coiled-coil region" evidence="8">
    <location>
        <begin position="1058"/>
        <end position="1089"/>
    </location>
</feature>
<evidence type="ECO:0000259" key="9">
    <source>
        <dbReference type="PROSITE" id="PS50112"/>
    </source>
</evidence>
<evidence type="ECO:0000256" key="7">
    <source>
        <dbReference type="RuleBase" id="RU000405"/>
    </source>
</evidence>
<dbReference type="InterPro" id="IPR013656">
    <property type="entry name" value="PAS_4"/>
</dbReference>
<keyword evidence="2" id="KW-0812">Transmembrane</keyword>
<dbReference type="RefSeq" id="WP_265263391.1">
    <property type="nucleotide sequence ID" value="NZ_JAIHOM010000018.1"/>
</dbReference>
<dbReference type="SUPFAM" id="SSF55785">
    <property type="entry name" value="PYP-like sensor domain (PAS domain)"/>
    <property type="match status" value="7"/>
</dbReference>
<dbReference type="SUPFAM" id="SSF53822">
    <property type="entry name" value="Periplasmic binding protein-like I"/>
    <property type="match status" value="1"/>
</dbReference>
<dbReference type="InterPro" id="IPR028082">
    <property type="entry name" value="Peripla_BP_I"/>
</dbReference>
<dbReference type="InterPro" id="IPR029787">
    <property type="entry name" value="Nucleotide_cyclase"/>
</dbReference>
<evidence type="ECO:0000256" key="1">
    <source>
        <dbReference type="ARBA" id="ARBA00004479"/>
    </source>
</evidence>
<dbReference type="InterPro" id="IPR035965">
    <property type="entry name" value="PAS-like_dom_sf"/>
</dbReference>
<feature type="domain" description="Guanylate cyclase" evidence="11">
    <location>
        <begin position="1395"/>
        <end position="1523"/>
    </location>
</feature>
<evidence type="ECO:0000313" key="12">
    <source>
        <dbReference type="EMBL" id="MCW6035680.1"/>
    </source>
</evidence>
<dbReference type="NCBIfam" id="TIGR00229">
    <property type="entry name" value="sensory_box"/>
    <property type="match status" value="3"/>
</dbReference>
<dbReference type="SMART" id="SM00091">
    <property type="entry name" value="PAS"/>
    <property type="match status" value="7"/>
</dbReference>
<dbReference type="InterPro" id="IPR001054">
    <property type="entry name" value="A/G_cyclase"/>
</dbReference>
<proteinExistence type="inferred from homology"/>
<dbReference type="Pfam" id="PF13426">
    <property type="entry name" value="PAS_9"/>
    <property type="match status" value="4"/>
</dbReference>
<evidence type="ECO:0000256" key="6">
    <source>
        <dbReference type="ARBA" id="ARBA00023239"/>
    </source>
</evidence>